<dbReference type="InterPro" id="IPR036185">
    <property type="entry name" value="DNA_heli_DnaB-like_N_sf"/>
</dbReference>
<name>A0ABN9JHG4_9RALS</name>
<keyword evidence="8 12" id="KW-0238">DNA-binding</keyword>
<dbReference type="PANTHER" id="PTHR30153">
    <property type="entry name" value="REPLICATIVE DNA HELICASE DNAB"/>
    <property type="match status" value="1"/>
</dbReference>
<keyword evidence="4 12" id="KW-0547">Nucleotide-binding</keyword>
<evidence type="ECO:0000256" key="9">
    <source>
        <dbReference type="ARBA" id="ARBA00023235"/>
    </source>
</evidence>
<dbReference type="RefSeq" id="WP_012436137.1">
    <property type="nucleotide sequence ID" value="NZ_CATWDO010000003.1"/>
</dbReference>
<keyword evidence="7 12" id="KW-0067">ATP-binding</keyword>
<dbReference type="GO" id="GO:0016787">
    <property type="term" value="F:hydrolase activity"/>
    <property type="evidence" value="ECO:0007669"/>
    <property type="project" value="UniProtKB-KW"/>
</dbReference>
<dbReference type="PANTHER" id="PTHR30153:SF2">
    <property type="entry name" value="REPLICATIVE DNA HELICASE"/>
    <property type="match status" value="1"/>
</dbReference>
<dbReference type="InterPro" id="IPR007694">
    <property type="entry name" value="DNA_helicase_DnaB-like_C"/>
</dbReference>
<comment type="caution">
    <text evidence="14">The sequence shown here is derived from an EMBL/GenBank/DDBJ whole genome shotgun (WGS) entry which is preliminary data.</text>
</comment>
<protein>
    <recommendedName>
        <fullName evidence="11 12">Replicative DNA helicase</fullName>
        <ecNumber evidence="11 12">5.6.2.3</ecNumber>
    </recommendedName>
</protein>
<evidence type="ECO:0000256" key="10">
    <source>
        <dbReference type="ARBA" id="ARBA00048954"/>
    </source>
</evidence>
<reference evidence="14 15" key="1">
    <citation type="submission" date="2023-07" db="EMBL/GenBank/DDBJ databases">
        <authorList>
            <person name="Peeters C."/>
        </authorList>
    </citation>
    <scope>NUCLEOTIDE SEQUENCE [LARGE SCALE GENOMIC DNA]</scope>
    <source>
        <strain evidence="14 15">LMG 18095</strain>
    </source>
</reference>
<comment type="function">
    <text evidence="12">The main replicative DNA helicase, it participates in initiation and elongation during chromosome replication. Travels ahead of the DNA replisome, separating dsDNA into templates for DNA synthesis. A processive ATP-dependent 5'-3' DNA helicase it has DNA-dependent ATPase activity.</text>
</comment>
<keyword evidence="15" id="KW-1185">Reference proteome</keyword>
<sequence>MTGPDDLPQARPLYAIEAEQAVLGGLLLDNNAIDRVGGLEPAHIYRHDHREILRAIVRLIIAGKPADVVTVFESLQAAGKAVDVGGLSYLNSLAQNTPSAANIARYAEIVKDRALLRETLATARKVQELVETPSAMKGTEILDRAQTMLANLAQVGVRREPKMLRELLAPFVEEVDNRATGAIESAIPTGLDALDQALNGGMRRGNLIIVAGRPSMGKTALTTDIGLNVATDYNVLLLSMEMSDQEIVARALASRGGIPLSKLLGRMNHGDDHAWTNLTAGVVAIDQLNFAVDDSPALTLLDVRMKAKGHQRKYGLDLLIVDYVGLMTGGEEKMRTQQIGAYSRGLKALAKELNVPVMALAQLNRKNEDRPDKKPILADLRDSGDIEQDADVVMFVHRPEMYDHNNAELKGYAEVLIRKQRNGALGDVALEYKGALTKFCEWTGPLPVIGTGSPVRKRGIAEYL</sequence>
<dbReference type="EC" id="5.6.2.3" evidence="11 12"/>
<comment type="catalytic activity">
    <reaction evidence="10 12">
        <text>ATP + H2O = ADP + phosphate + H(+)</text>
        <dbReference type="Rhea" id="RHEA:13065"/>
        <dbReference type="ChEBI" id="CHEBI:15377"/>
        <dbReference type="ChEBI" id="CHEBI:15378"/>
        <dbReference type="ChEBI" id="CHEBI:30616"/>
        <dbReference type="ChEBI" id="CHEBI:43474"/>
        <dbReference type="ChEBI" id="CHEBI:456216"/>
        <dbReference type="EC" id="5.6.2.3"/>
    </reaction>
</comment>
<dbReference type="InterPro" id="IPR016136">
    <property type="entry name" value="DNA_helicase_N/primase_C"/>
</dbReference>
<accession>A0ABN9JHG4</accession>
<organism evidence="14 15">
    <name type="scientific">Ralstonia thomasii</name>
    <dbReference type="NCBI Taxonomy" id="3058596"/>
    <lineage>
        <taxon>Bacteria</taxon>
        <taxon>Pseudomonadati</taxon>
        <taxon>Pseudomonadota</taxon>
        <taxon>Betaproteobacteria</taxon>
        <taxon>Burkholderiales</taxon>
        <taxon>Burkholderiaceae</taxon>
        <taxon>Ralstonia</taxon>
    </lineage>
</organism>
<evidence type="ECO:0000256" key="2">
    <source>
        <dbReference type="ARBA" id="ARBA00022515"/>
    </source>
</evidence>
<dbReference type="NCBIfam" id="TIGR00665">
    <property type="entry name" value="DnaB"/>
    <property type="match status" value="1"/>
</dbReference>
<dbReference type="InterPro" id="IPR003593">
    <property type="entry name" value="AAA+_ATPase"/>
</dbReference>
<comment type="similarity">
    <text evidence="1 12">Belongs to the helicase family. DnaB subfamily.</text>
</comment>
<dbReference type="SUPFAM" id="SSF48024">
    <property type="entry name" value="N-terminal domain of DnaB helicase"/>
    <property type="match status" value="1"/>
</dbReference>
<dbReference type="GO" id="GO:0003678">
    <property type="term" value="F:DNA helicase activity"/>
    <property type="evidence" value="ECO:0007669"/>
    <property type="project" value="UniProtKB-EC"/>
</dbReference>
<proteinExistence type="inferred from homology"/>
<feature type="domain" description="SF4 helicase" evidence="13">
    <location>
        <begin position="180"/>
        <end position="446"/>
    </location>
</feature>
<dbReference type="InterPro" id="IPR007693">
    <property type="entry name" value="DNA_helicase_DnaB-like_N"/>
</dbReference>
<gene>
    <name evidence="14" type="primary">dnaB_2</name>
    <name evidence="14" type="ORF">LMG18095_04717</name>
</gene>
<evidence type="ECO:0000256" key="6">
    <source>
        <dbReference type="ARBA" id="ARBA00022806"/>
    </source>
</evidence>
<evidence type="ECO:0000256" key="8">
    <source>
        <dbReference type="ARBA" id="ARBA00023125"/>
    </source>
</evidence>
<dbReference type="CDD" id="cd00984">
    <property type="entry name" value="DnaB_C"/>
    <property type="match status" value="1"/>
</dbReference>
<dbReference type="Pfam" id="PF03796">
    <property type="entry name" value="DnaB_C"/>
    <property type="match status" value="1"/>
</dbReference>
<dbReference type="InterPro" id="IPR027417">
    <property type="entry name" value="P-loop_NTPase"/>
</dbReference>
<dbReference type="Pfam" id="PF00772">
    <property type="entry name" value="DnaB"/>
    <property type="match status" value="1"/>
</dbReference>
<dbReference type="Gene3D" id="3.40.50.300">
    <property type="entry name" value="P-loop containing nucleotide triphosphate hydrolases"/>
    <property type="match status" value="1"/>
</dbReference>
<evidence type="ECO:0000259" key="13">
    <source>
        <dbReference type="PROSITE" id="PS51199"/>
    </source>
</evidence>
<keyword evidence="5 12" id="KW-0378">Hydrolase</keyword>
<evidence type="ECO:0000313" key="15">
    <source>
        <dbReference type="Proteomes" id="UP001189773"/>
    </source>
</evidence>
<evidence type="ECO:0000256" key="4">
    <source>
        <dbReference type="ARBA" id="ARBA00022741"/>
    </source>
</evidence>
<evidence type="ECO:0000256" key="5">
    <source>
        <dbReference type="ARBA" id="ARBA00022801"/>
    </source>
</evidence>
<dbReference type="InterPro" id="IPR007692">
    <property type="entry name" value="DNA_helicase_DnaB"/>
</dbReference>
<dbReference type="SMART" id="SM00382">
    <property type="entry name" value="AAA"/>
    <property type="match status" value="1"/>
</dbReference>
<dbReference type="EMBL" id="CATZAR010000033">
    <property type="protein sequence ID" value="CAJ0808224.1"/>
    <property type="molecule type" value="Genomic_DNA"/>
</dbReference>
<evidence type="ECO:0000256" key="12">
    <source>
        <dbReference type="RuleBase" id="RU362085"/>
    </source>
</evidence>
<keyword evidence="3 12" id="KW-0235">DNA replication</keyword>
<dbReference type="SUPFAM" id="SSF52540">
    <property type="entry name" value="P-loop containing nucleoside triphosphate hydrolases"/>
    <property type="match status" value="1"/>
</dbReference>
<evidence type="ECO:0000256" key="3">
    <source>
        <dbReference type="ARBA" id="ARBA00022705"/>
    </source>
</evidence>
<dbReference type="Proteomes" id="UP001189773">
    <property type="component" value="Unassembled WGS sequence"/>
</dbReference>
<dbReference type="Gene3D" id="1.10.860.10">
    <property type="entry name" value="DNAb Helicase, Chain A"/>
    <property type="match status" value="1"/>
</dbReference>
<evidence type="ECO:0000313" key="14">
    <source>
        <dbReference type="EMBL" id="CAJ0808224.1"/>
    </source>
</evidence>
<keyword evidence="6 12" id="KW-0347">Helicase</keyword>
<evidence type="ECO:0000256" key="7">
    <source>
        <dbReference type="ARBA" id="ARBA00022840"/>
    </source>
</evidence>
<keyword evidence="2 12" id="KW-0639">Primosome</keyword>
<keyword evidence="9" id="KW-0413">Isomerase</keyword>
<dbReference type="PROSITE" id="PS51199">
    <property type="entry name" value="SF4_HELICASE"/>
    <property type="match status" value="1"/>
</dbReference>
<evidence type="ECO:0000256" key="1">
    <source>
        <dbReference type="ARBA" id="ARBA00008428"/>
    </source>
</evidence>
<evidence type="ECO:0000256" key="11">
    <source>
        <dbReference type="NCBIfam" id="TIGR00665"/>
    </source>
</evidence>